<dbReference type="PROSITE" id="PS00136">
    <property type="entry name" value="SUBTILASE_ASP"/>
    <property type="match status" value="1"/>
</dbReference>
<reference evidence="8" key="1">
    <citation type="journal article" date="2015" name="Nature">
        <title>Complex archaea that bridge the gap between prokaryotes and eukaryotes.</title>
        <authorList>
            <person name="Spang A."/>
            <person name="Saw J.H."/>
            <person name="Jorgensen S.L."/>
            <person name="Zaremba-Niedzwiedzka K."/>
            <person name="Martijn J."/>
            <person name="Lind A.E."/>
            <person name="van Eijk R."/>
            <person name="Schleper C."/>
            <person name="Guy L."/>
            <person name="Ettema T.J."/>
        </authorList>
    </citation>
    <scope>NUCLEOTIDE SEQUENCE</scope>
</reference>
<gene>
    <name evidence="8" type="ORF">LCGC14_1712150</name>
</gene>
<dbReference type="InterPro" id="IPR000209">
    <property type="entry name" value="Peptidase_S8/S53_dom"/>
</dbReference>
<dbReference type="GO" id="GO:0005509">
    <property type="term" value="F:calcium ion binding"/>
    <property type="evidence" value="ECO:0007669"/>
    <property type="project" value="InterPro"/>
</dbReference>
<dbReference type="AlphaFoldDB" id="A0A0F9KEW9"/>
<sequence>MQNRQKKAWYTLLIIILIIFPAIYSTLFYYNDFEQSIPVQGKSYPEPRSILPNSRVVRPSKQHDANSDKIADTLSDLLHENIELASNSPGIMNDKELKVDVLICVNQKPDSALIDKIRSYGVEISRVYDNLIYAVEGTIPAYNVSALAMDSQVTLIEKQATSHTLLDSSTVNMGVRGSSYVWDATPNIKGNPNYAIAIIDTGIDSNHSDMENLIDYRVFTNEGYSNGTFSNDYGHHGTHVASIAAGTGAADTTLNTVNETISSSFPSTVMYYYPTEWFEVRDNINNQNTTVTLTWDNSSGGGVNFGIYSNSTWIITLDNYSINPIIKDLGNLDAGWYQVVAKPNSSATVNKNYTITIEREYNYTLDNESTNAPIYAGVAPESNLVSLKVLNDTGSGEGSWFFNALDWISNNGKDPLYNITTVSMSLGFDGIYASIDNAINNLVAEGFICVVAAGNNGTGNGYNGINSPGTAEKAITVGAVNNAFEVVYYSSNGNNTIIKPDVIAPGGTIAISGSSSPHNLIIAADSNHNESGNLMYDAVPNDYVGMQGTSMAAPHVSGLAQLVIDAIVQKEGNWSWSEANALRVKHLITMGTWEVNAGETYNGDGDNTPQDPSLDRIGRDKTEGYGMVRADAVIQAVTHPTENQFSNVPYYLDRRAGSHGKDPKVLLFSLNATVGINYTFTLSVPATGDFDLIIYDTDYNTSSGTPIVFISSINNGTGVNESLVFIPTKNDVYYWSVRAAQGYGVVNVSMVRSDNSPPNAPTDPSPTNGTSGVGTSPTLRVNVSDPDGDLLKVSFYNGLDDSLIGAVSGVYSGGTASIIWSDLTEGISYNWSVVIEDVAVKTNSSLWSFTTFLDIPIWEQTPMNQIIEINIPFIYDVNASDLSGISQYWLNDTSYFVIDNNGIITNTTILPIGKFWLEIRAYDPSTNYAWAVISITVQSTSKPEISGYNIWFIFGVIYG</sequence>
<dbReference type="GO" id="GO:0004252">
    <property type="term" value="F:serine-type endopeptidase activity"/>
    <property type="evidence" value="ECO:0007669"/>
    <property type="project" value="InterPro"/>
</dbReference>
<dbReference type="InterPro" id="IPR023828">
    <property type="entry name" value="Peptidase_S8_Ser-AS"/>
</dbReference>
<evidence type="ECO:0000256" key="3">
    <source>
        <dbReference type="ARBA" id="ARBA00022801"/>
    </source>
</evidence>
<dbReference type="EMBL" id="LAZR01015286">
    <property type="protein sequence ID" value="KKM13840.1"/>
    <property type="molecule type" value="Genomic_DNA"/>
</dbReference>
<dbReference type="InterPro" id="IPR015500">
    <property type="entry name" value="Peptidase_S8_subtilisin-rel"/>
</dbReference>
<dbReference type="Gene3D" id="3.40.50.200">
    <property type="entry name" value="Peptidase S8/S53 domain"/>
    <property type="match status" value="2"/>
</dbReference>
<protein>
    <recommendedName>
        <fullName evidence="7">Peptidase S8/S53 domain-containing protein</fullName>
    </recommendedName>
</protein>
<dbReference type="Pfam" id="PF00082">
    <property type="entry name" value="Peptidase_S8"/>
    <property type="match status" value="2"/>
</dbReference>
<dbReference type="PRINTS" id="PR00723">
    <property type="entry name" value="SUBTILISIN"/>
</dbReference>
<evidence type="ECO:0000256" key="5">
    <source>
        <dbReference type="SAM" id="MobiDB-lite"/>
    </source>
</evidence>
<dbReference type="GO" id="GO:0016020">
    <property type="term" value="C:membrane"/>
    <property type="evidence" value="ECO:0007669"/>
    <property type="project" value="InterPro"/>
</dbReference>
<evidence type="ECO:0000256" key="6">
    <source>
        <dbReference type="SAM" id="Phobius"/>
    </source>
</evidence>
<dbReference type="InterPro" id="IPR036852">
    <property type="entry name" value="Peptidase_S8/S53_dom_sf"/>
</dbReference>
<keyword evidence="6" id="KW-0812">Transmembrane</keyword>
<keyword evidence="3" id="KW-0378">Hydrolase</keyword>
<keyword evidence="6" id="KW-0472">Membrane</keyword>
<dbReference type="PANTHER" id="PTHR43806:SF11">
    <property type="entry name" value="CEREVISIN-RELATED"/>
    <property type="match status" value="1"/>
</dbReference>
<dbReference type="InterPro" id="IPR050131">
    <property type="entry name" value="Peptidase_S8_subtilisin-like"/>
</dbReference>
<feature type="compositionally biased region" description="Polar residues" evidence="5">
    <location>
        <begin position="765"/>
        <end position="778"/>
    </location>
</feature>
<dbReference type="SUPFAM" id="SSF52743">
    <property type="entry name" value="Subtilisin-like"/>
    <property type="match status" value="1"/>
</dbReference>
<dbReference type="GO" id="GO:0006508">
    <property type="term" value="P:proteolysis"/>
    <property type="evidence" value="ECO:0007669"/>
    <property type="project" value="UniProtKB-KW"/>
</dbReference>
<feature type="domain" description="Peptidase S8/S53" evidence="7">
    <location>
        <begin position="370"/>
        <end position="591"/>
    </location>
</feature>
<keyword evidence="4" id="KW-0720">Serine protease</keyword>
<dbReference type="SUPFAM" id="SSF49313">
    <property type="entry name" value="Cadherin-like"/>
    <property type="match status" value="1"/>
</dbReference>
<keyword evidence="6" id="KW-1133">Transmembrane helix</keyword>
<feature type="domain" description="Peptidase S8/S53" evidence="7">
    <location>
        <begin position="194"/>
        <end position="260"/>
    </location>
</feature>
<comment type="similarity">
    <text evidence="1">Belongs to the peptidase S8 family.</text>
</comment>
<dbReference type="PROSITE" id="PS51892">
    <property type="entry name" value="SUBTILASE"/>
    <property type="match status" value="1"/>
</dbReference>
<name>A0A0F9KEW9_9ZZZZ</name>
<evidence type="ECO:0000256" key="2">
    <source>
        <dbReference type="ARBA" id="ARBA00022670"/>
    </source>
</evidence>
<accession>A0A0F9KEW9</accession>
<evidence type="ECO:0000313" key="8">
    <source>
        <dbReference type="EMBL" id="KKM13840.1"/>
    </source>
</evidence>
<evidence type="ECO:0000256" key="1">
    <source>
        <dbReference type="ARBA" id="ARBA00011073"/>
    </source>
</evidence>
<keyword evidence="2" id="KW-0645">Protease</keyword>
<feature type="transmembrane region" description="Helical" evidence="6">
    <location>
        <begin position="9"/>
        <end position="30"/>
    </location>
</feature>
<feature type="region of interest" description="Disordered" evidence="5">
    <location>
        <begin position="754"/>
        <end position="778"/>
    </location>
</feature>
<dbReference type="InterPro" id="IPR015919">
    <property type="entry name" value="Cadherin-like_sf"/>
</dbReference>
<evidence type="ECO:0000256" key="4">
    <source>
        <dbReference type="ARBA" id="ARBA00022825"/>
    </source>
</evidence>
<dbReference type="PANTHER" id="PTHR43806">
    <property type="entry name" value="PEPTIDASE S8"/>
    <property type="match status" value="1"/>
</dbReference>
<comment type="caution">
    <text evidence="8">The sequence shown here is derived from an EMBL/GenBank/DDBJ whole genome shotgun (WGS) entry which is preliminary data.</text>
</comment>
<feature type="non-terminal residue" evidence="8">
    <location>
        <position position="959"/>
    </location>
</feature>
<dbReference type="PROSITE" id="PS00138">
    <property type="entry name" value="SUBTILASE_SER"/>
    <property type="match status" value="1"/>
</dbReference>
<evidence type="ECO:0000259" key="7">
    <source>
        <dbReference type="Pfam" id="PF00082"/>
    </source>
</evidence>
<organism evidence="8">
    <name type="scientific">marine sediment metagenome</name>
    <dbReference type="NCBI Taxonomy" id="412755"/>
    <lineage>
        <taxon>unclassified sequences</taxon>
        <taxon>metagenomes</taxon>
        <taxon>ecological metagenomes</taxon>
    </lineage>
</organism>
<proteinExistence type="inferred from homology"/>
<dbReference type="InterPro" id="IPR023827">
    <property type="entry name" value="Peptidase_S8_Asp-AS"/>
</dbReference>